<accession>A0A3R6DXJ6</accession>
<evidence type="ECO:0000313" key="2">
    <source>
        <dbReference type="Proteomes" id="UP000283513"/>
    </source>
</evidence>
<dbReference type="EMBL" id="QSHO01000020">
    <property type="protein sequence ID" value="RHC13493.1"/>
    <property type="molecule type" value="Genomic_DNA"/>
</dbReference>
<evidence type="ECO:0000313" key="1">
    <source>
        <dbReference type="EMBL" id="RHC13493.1"/>
    </source>
</evidence>
<gene>
    <name evidence="1" type="ORF">DW856_17005</name>
</gene>
<evidence type="ECO:0008006" key="3">
    <source>
        <dbReference type="Google" id="ProtNLM"/>
    </source>
</evidence>
<proteinExistence type="predicted"/>
<comment type="caution">
    <text evidence="1">The sequence shown here is derived from an EMBL/GenBank/DDBJ whole genome shotgun (WGS) entry which is preliminary data.</text>
</comment>
<dbReference type="RefSeq" id="WP_118599048.1">
    <property type="nucleotide sequence ID" value="NZ_QSHO01000020.1"/>
</dbReference>
<reference evidence="1 2" key="1">
    <citation type="submission" date="2018-08" db="EMBL/GenBank/DDBJ databases">
        <title>A genome reference for cultivated species of the human gut microbiota.</title>
        <authorList>
            <person name="Zou Y."/>
            <person name="Xue W."/>
            <person name="Luo G."/>
        </authorList>
    </citation>
    <scope>NUCLEOTIDE SEQUENCE [LARGE SCALE GENOMIC DNA]</scope>
    <source>
        <strain evidence="1 2">AM37-1AC</strain>
    </source>
</reference>
<protein>
    <recommendedName>
        <fullName evidence="3">Helix-turn-helix domain-containing protein</fullName>
    </recommendedName>
</protein>
<dbReference type="InterPro" id="IPR036390">
    <property type="entry name" value="WH_DNA-bd_sf"/>
</dbReference>
<name>A0A3R6DXJ6_9FIRM</name>
<dbReference type="AlphaFoldDB" id="A0A3R6DXJ6"/>
<organism evidence="1 2">
    <name type="scientific">Roseburia intestinalis</name>
    <dbReference type="NCBI Taxonomy" id="166486"/>
    <lineage>
        <taxon>Bacteria</taxon>
        <taxon>Bacillati</taxon>
        <taxon>Bacillota</taxon>
        <taxon>Clostridia</taxon>
        <taxon>Lachnospirales</taxon>
        <taxon>Lachnospiraceae</taxon>
        <taxon>Roseburia</taxon>
    </lineage>
</organism>
<dbReference type="SUPFAM" id="SSF46785">
    <property type="entry name" value="Winged helix' DNA-binding domain"/>
    <property type="match status" value="1"/>
</dbReference>
<dbReference type="Proteomes" id="UP000283513">
    <property type="component" value="Unassembled WGS sequence"/>
</dbReference>
<sequence length="332" mass="39553">MNKMKRNLVFKILNSNITSYEFDLIIFLTTIQEEDGTVASIYYKNIKDNLKCSVATVYNIINGLEKKGFVKKEKNSPHGEDFNIRILDNDFSKDIFPVKNDNNGEIIDWKKKYTDYIDTDFVFLYNSEFRKLPLGAKKLALYYLNRYVSSGKEKTDRFWYSSKHYLNKKFCMHIGVKSRSLKKYYNLLNEYIDVVYSLQRKLNERCKEAKYDIVVLKEKFKERITTTFSEKGKNVTKRVYPTFFADCYKVMTVCRKNRIAYNEQELIDTASLMYQYGKIFDNYKKIKKERTVEAILSLWEILKECILKVSLLELQPKAVHKELITHLKYMYT</sequence>
<dbReference type="Gene3D" id="1.10.10.10">
    <property type="entry name" value="Winged helix-like DNA-binding domain superfamily/Winged helix DNA-binding domain"/>
    <property type="match status" value="1"/>
</dbReference>
<dbReference type="InterPro" id="IPR036388">
    <property type="entry name" value="WH-like_DNA-bd_sf"/>
</dbReference>